<protein>
    <submittedName>
        <fullName evidence="1">Uncharacterized protein</fullName>
    </submittedName>
</protein>
<keyword evidence="2" id="KW-1185">Reference proteome</keyword>
<accession>A0A1V4HSE3</accession>
<dbReference type="OrthoDB" id="2656069at2"/>
<comment type="caution">
    <text evidence="1">The sequence shown here is derived from an EMBL/GenBank/DDBJ whole genome shotgun (WGS) entry which is preliminary data.</text>
</comment>
<sequence length="74" mass="8731">MKTFKFKGIKNGDHESFCFDVDKEDFINITGKKPNKYDKSFFNKGKYRIYPNDLLKDIIDDVEHDFEFAIGVSK</sequence>
<reference evidence="2" key="1">
    <citation type="submission" date="2016-07" db="EMBL/GenBank/DDBJ databases">
        <authorList>
            <person name="Florea S."/>
            <person name="Webb J.S."/>
            <person name="Jaromczyk J."/>
            <person name="Schardl C.L."/>
        </authorList>
    </citation>
    <scope>NUCLEOTIDE SEQUENCE [LARGE SCALE GENOMIC DNA]</scope>
    <source>
        <strain evidence="2">CY1</strain>
    </source>
</reference>
<gene>
    <name evidence="1" type="ORF">BC351_01075</name>
</gene>
<dbReference type="Proteomes" id="UP000190626">
    <property type="component" value="Unassembled WGS sequence"/>
</dbReference>
<evidence type="ECO:0000313" key="2">
    <source>
        <dbReference type="Proteomes" id="UP000190626"/>
    </source>
</evidence>
<dbReference type="AlphaFoldDB" id="A0A1V4HSE3"/>
<proteinExistence type="predicted"/>
<dbReference type="EMBL" id="MBTG01000001">
    <property type="protein sequence ID" value="OPH61864.1"/>
    <property type="molecule type" value="Genomic_DNA"/>
</dbReference>
<evidence type="ECO:0000313" key="1">
    <source>
        <dbReference type="EMBL" id="OPH61864.1"/>
    </source>
</evidence>
<dbReference type="STRING" id="1469647.BC351_01075"/>
<dbReference type="RefSeq" id="WP_079408864.1">
    <property type="nucleotide sequence ID" value="NZ_MBTG01000001.1"/>
</dbReference>
<name>A0A1V4HSE3_9BACL</name>
<organism evidence="1 2">
    <name type="scientific">Paenibacillus ferrarius</name>
    <dbReference type="NCBI Taxonomy" id="1469647"/>
    <lineage>
        <taxon>Bacteria</taxon>
        <taxon>Bacillati</taxon>
        <taxon>Bacillota</taxon>
        <taxon>Bacilli</taxon>
        <taxon>Bacillales</taxon>
        <taxon>Paenibacillaceae</taxon>
        <taxon>Paenibacillus</taxon>
    </lineage>
</organism>